<comment type="caution">
    <text evidence="2">The sequence shown here is derived from an EMBL/GenBank/DDBJ whole genome shotgun (WGS) entry which is preliminary data.</text>
</comment>
<sequence>MAGGAAIFPRIGADACAAARIACRRLPTLPHASVERPPVSDGPGITTSIARPHA</sequence>
<proteinExistence type="predicted"/>
<organism evidence="2 3">
    <name type="scientific">Burkholderia multivorans CGD2</name>
    <dbReference type="NCBI Taxonomy" id="513052"/>
    <lineage>
        <taxon>Bacteria</taxon>
        <taxon>Pseudomonadati</taxon>
        <taxon>Pseudomonadota</taxon>
        <taxon>Betaproteobacteria</taxon>
        <taxon>Burkholderiales</taxon>
        <taxon>Burkholderiaceae</taxon>
        <taxon>Burkholderia</taxon>
        <taxon>Burkholderia cepacia complex</taxon>
    </lineage>
</organism>
<feature type="region of interest" description="Disordered" evidence="1">
    <location>
        <begin position="31"/>
        <end position="54"/>
    </location>
</feature>
<accession>B9BLB9</accession>
<protein>
    <submittedName>
        <fullName evidence="2">Uncharacterized protein</fullName>
    </submittedName>
</protein>
<evidence type="ECO:0000313" key="2">
    <source>
        <dbReference type="EMBL" id="EEE08736.1"/>
    </source>
</evidence>
<reference evidence="2 3" key="1">
    <citation type="journal article" date="2012" name="J. Bacteriol.">
        <title>Draft Genome Sequence Determination for Cystic Fibrosis and Chronic Granulomatous Disease Burkholderia multivorans Isolates.</title>
        <authorList>
            <person name="Varga J.J."/>
            <person name="Losada L."/>
            <person name="Zelazny A.M."/>
            <person name="Brinkac L."/>
            <person name="Harkins D."/>
            <person name="Radune D."/>
            <person name="Hostetler J."/>
            <person name="Sampaio E.P."/>
            <person name="Ronning C.M."/>
            <person name="Nierman W.C."/>
            <person name="Greenberg D.E."/>
            <person name="Holland S.M."/>
            <person name="Goldberg J.B."/>
        </authorList>
    </citation>
    <scope>NUCLEOTIDE SEQUENCE [LARGE SCALE GENOMIC DNA]</scope>
    <source>
        <strain evidence="2 3">CGD2</strain>
    </source>
</reference>
<dbReference type="Proteomes" id="UP000004535">
    <property type="component" value="Unassembled WGS sequence"/>
</dbReference>
<dbReference type="EMBL" id="ACFC01000002">
    <property type="protein sequence ID" value="EEE08736.1"/>
    <property type="molecule type" value="Genomic_DNA"/>
</dbReference>
<evidence type="ECO:0000313" key="3">
    <source>
        <dbReference type="Proteomes" id="UP000004535"/>
    </source>
</evidence>
<name>B9BLB9_9BURK</name>
<gene>
    <name evidence="2" type="ORF">BURMUCGD2_5878</name>
</gene>
<feature type="compositionally biased region" description="Polar residues" evidence="1">
    <location>
        <begin position="45"/>
        <end position="54"/>
    </location>
</feature>
<evidence type="ECO:0000256" key="1">
    <source>
        <dbReference type="SAM" id="MobiDB-lite"/>
    </source>
</evidence>
<dbReference type="AlphaFoldDB" id="B9BLB9"/>